<dbReference type="EMBL" id="KZ309164">
    <property type="protein sequence ID" value="KAG8237384.1"/>
    <property type="molecule type" value="Genomic_DNA"/>
</dbReference>
<dbReference type="Proteomes" id="UP000792457">
    <property type="component" value="Unassembled WGS sequence"/>
</dbReference>
<evidence type="ECO:0000313" key="2">
    <source>
        <dbReference type="EMBL" id="KAG8237384.1"/>
    </source>
</evidence>
<reference evidence="2" key="2">
    <citation type="submission" date="2017-10" db="EMBL/GenBank/DDBJ databases">
        <title>Ladona fulva Genome sequencing and assembly.</title>
        <authorList>
            <person name="Murali S."/>
            <person name="Richards S."/>
            <person name="Bandaranaike D."/>
            <person name="Bellair M."/>
            <person name="Blankenburg K."/>
            <person name="Chao H."/>
            <person name="Dinh H."/>
            <person name="Doddapaneni H."/>
            <person name="Dugan-Rocha S."/>
            <person name="Elkadiri S."/>
            <person name="Gnanaolivu R."/>
            <person name="Hernandez B."/>
            <person name="Skinner E."/>
            <person name="Javaid M."/>
            <person name="Lee S."/>
            <person name="Li M."/>
            <person name="Ming W."/>
            <person name="Munidasa M."/>
            <person name="Muniz J."/>
            <person name="Nguyen L."/>
            <person name="Hughes D."/>
            <person name="Osuji N."/>
            <person name="Pu L.-L."/>
            <person name="Puazo M."/>
            <person name="Qu C."/>
            <person name="Quiroz J."/>
            <person name="Raj R."/>
            <person name="Weissenberger G."/>
            <person name="Xin Y."/>
            <person name="Zou X."/>
            <person name="Han Y."/>
            <person name="Worley K."/>
            <person name="Muzny D."/>
            <person name="Gibbs R."/>
        </authorList>
    </citation>
    <scope>NUCLEOTIDE SEQUENCE</scope>
    <source>
        <strain evidence="2">Sampled in the wild</strain>
    </source>
</reference>
<evidence type="ECO:0000313" key="3">
    <source>
        <dbReference type="Proteomes" id="UP000792457"/>
    </source>
</evidence>
<accession>A0A8K0KLB8</accession>
<proteinExistence type="predicted"/>
<dbReference type="PANTHER" id="PTHR46599">
    <property type="entry name" value="PIGGYBAC TRANSPOSABLE ELEMENT-DERIVED PROTEIN 4"/>
    <property type="match status" value="1"/>
</dbReference>
<gene>
    <name evidence="2" type="ORF">J437_LFUL013019</name>
</gene>
<comment type="caution">
    <text evidence="2">The sequence shown here is derived from an EMBL/GenBank/DDBJ whole genome shotgun (WGS) entry which is preliminary data.</text>
</comment>
<protein>
    <recommendedName>
        <fullName evidence="1">PiggyBac transposable element-derived protein domain-containing protein</fullName>
    </recommendedName>
</protein>
<dbReference type="InterPro" id="IPR029526">
    <property type="entry name" value="PGBD"/>
</dbReference>
<name>A0A8K0KLB8_LADFU</name>
<organism evidence="2 3">
    <name type="scientific">Ladona fulva</name>
    <name type="common">Scarce chaser dragonfly</name>
    <name type="synonym">Libellula fulva</name>
    <dbReference type="NCBI Taxonomy" id="123851"/>
    <lineage>
        <taxon>Eukaryota</taxon>
        <taxon>Metazoa</taxon>
        <taxon>Ecdysozoa</taxon>
        <taxon>Arthropoda</taxon>
        <taxon>Hexapoda</taxon>
        <taxon>Insecta</taxon>
        <taxon>Pterygota</taxon>
        <taxon>Palaeoptera</taxon>
        <taxon>Odonata</taxon>
        <taxon>Epiprocta</taxon>
        <taxon>Anisoptera</taxon>
        <taxon>Libelluloidea</taxon>
        <taxon>Libellulidae</taxon>
        <taxon>Ladona</taxon>
    </lineage>
</organism>
<sequence>MLQGVIKLPSQQWSWSKHQIFHVPIFSQLMTWESIVNHPNLKLVKFYELMVHFLGRFCDLYTPEQTLWMKGRLGWKMYIAKKRARFGLKFFILCESESGYICDFLLYTGQGTV</sequence>
<dbReference type="AlphaFoldDB" id="A0A8K0KLB8"/>
<dbReference type="PANTHER" id="PTHR46599:SF3">
    <property type="entry name" value="PIGGYBAC TRANSPOSABLE ELEMENT-DERIVED PROTEIN 4"/>
    <property type="match status" value="1"/>
</dbReference>
<dbReference type="Pfam" id="PF13843">
    <property type="entry name" value="DDE_Tnp_1_7"/>
    <property type="match status" value="1"/>
</dbReference>
<feature type="domain" description="PiggyBac transposable element-derived protein" evidence="1">
    <location>
        <begin position="5"/>
        <end position="111"/>
    </location>
</feature>
<dbReference type="OrthoDB" id="75807at2759"/>
<evidence type="ECO:0000259" key="1">
    <source>
        <dbReference type="Pfam" id="PF13843"/>
    </source>
</evidence>
<reference evidence="2" key="1">
    <citation type="submission" date="2013-04" db="EMBL/GenBank/DDBJ databases">
        <authorList>
            <person name="Qu J."/>
            <person name="Murali S.C."/>
            <person name="Bandaranaike D."/>
            <person name="Bellair M."/>
            <person name="Blankenburg K."/>
            <person name="Chao H."/>
            <person name="Dinh H."/>
            <person name="Doddapaneni H."/>
            <person name="Downs B."/>
            <person name="Dugan-Rocha S."/>
            <person name="Elkadiri S."/>
            <person name="Gnanaolivu R.D."/>
            <person name="Hernandez B."/>
            <person name="Javaid M."/>
            <person name="Jayaseelan J.C."/>
            <person name="Lee S."/>
            <person name="Li M."/>
            <person name="Ming W."/>
            <person name="Munidasa M."/>
            <person name="Muniz J."/>
            <person name="Nguyen L."/>
            <person name="Ongeri F."/>
            <person name="Osuji N."/>
            <person name="Pu L.-L."/>
            <person name="Puazo M."/>
            <person name="Qu C."/>
            <person name="Quiroz J."/>
            <person name="Raj R."/>
            <person name="Weissenberger G."/>
            <person name="Xin Y."/>
            <person name="Zou X."/>
            <person name="Han Y."/>
            <person name="Richards S."/>
            <person name="Worley K."/>
            <person name="Muzny D."/>
            <person name="Gibbs R."/>
        </authorList>
    </citation>
    <scope>NUCLEOTIDE SEQUENCE</scope>
    <source>
        <strain evidence="2">Sampled in the wild</strain>
    </source>
</reference>
<keyword evidence="3" id="KW-1185">Reference proteome</keyword>